<gene>
    <name evidence="1" type="ORF">NEF87_002956</name>
</gene>
<dbReference type="EMBL" id="CP104013">
    <property type="protein sequence ID" value="UYP46671.1"/>
    <property type="molecule type" value="Genomic_DNA"/>
</dbReference>
<name>A0ABY6HTD1_9ARCH</name>
<protein>
    <submittedName>
        <fullName evidence="1">Uncharacterized protein</fullName>
    </submittedName>
</protein>
<reference evidence="1" key="1">
    <citation type="submission" date="2022-09" db="EMBL/GenBank/DDBJ databases">
        <title>Actin cytoskeleton and complex cell architecture in an #Asgard archaeon.</title>
        <authorList>
            <person name="Ponce Toledo R.I."/>
            <person name="Schleper C."/>
            <person name="Rodrigues Oliveira T."/>
            <person name="Wollweber F."/>
            <person name="Xu J."/>
            <person name="Rittmann S."/>
            <person name="Klingl A."/>
            <person name="Pilhofer M."/>
        </authorList>
    </citation>
    <scope>NUCLEOTIDE SEQUENCE</scope>
    <source>
        <strain evidence="1">B-35</strain>
    </source>
</reference>
<keyword evidence="2" id="KW-1185">Reference proteome</keyword>
<evidence type="ECO:0000313" key="2">
    <source>
        <dbReference type="Proteomes" id="UP001208689"/>
    </source>
</evidence>
<organism evidence="1 2">
    <name type="scientific">Candidatus Lokiarchaeum ossiferum</name>
    <dbReference type="NCBI Taxonomy" id="2951803"/>
    <lineage>
        <taxon>Archaea</taxon>
        <taxon>Promethearchaeati</taxon>
        <taxon>Promethearchaeota</taxon>
        <taxon>Promethearchaeia</taxon>
        <taxon>Promethearchaeales</taxon>
        <taxon>Promethearchaeaceae</taxon>
        <taxon>Candidatus Lokiarchaeum</taxon>
    </lineage>
</organism>
<sequence length="177" mass="20717">MSLLETAVFFQGETLLEKQFYAKTEQEMIPGRTNLIKAITTMAESAFDDEIKHFVVGDHEIMLKSHDIDPIDEDMAKMPLYMYAIAEKNINKKAVEDSMDEALFQFTNRFSTHDIMEKKKSLFQEFVDRFDKIFKGLIYTPDAKKTAKALKKMEEAQRYAERQAQRSQNYTNSINRF</sequence>
<accession>A0ABY6HTD1</accession>
<evidence type="ECO:0000313" key="1">
    <source>
        <dbReference type="EMBL" id="UYP46671.1"/>
    </source>
</evidence>
<proteinExistence type="predicted"/>
<dbReference type="Proteomes" id="UP001208689">
    <property type="component" value="Chromosome"/>
</dbReference>